<organism evidence="1 2">
    <name type="scientific">Colletotrichum godetiae</name>
    <dbReference type="NCBI Taxonomy" id="1209918"/>
    <lineage>
        <taxon>Eukaryota</taxon>
        <taxon>Fungi</taxon>
        <taxon>Dikarya</taxon>
        <taxon>Ascomycota</taxon>
        <taxon>Pezizomycotina</taxon>
        <taxon>Sordariomycetes</taxon>
        <taxon>Hypocreomycetidae</taxon>
        <taxon>Glomerellales</taxon>
        <taxon>Glomerellaceae</taxon>
        <taxon>Colletotrichum</taxon>
        <taxon>Colletotrichum acutatum species complex</taxon>
    </lineage>
</organism>
<evidence type="ECO:0000313" key="1">
    <source>
        <dbReference type="EMBL" id="KAK1672871.1"/>
    </source>
</evidence>
<proteinExistence type="predicted"/>
<dbReference type="Proteomes" id="UP001224890">
    <property type="component" value="Unassembled WGS sequence"/>
</dbReference>
<dbReference type="GeneID" id="85460024"/>
<comment type="caution">
    <text evidence="1">The sequence shown here is derived from an EMBL/GenBank/DDBJ whole genome shotgun (WGS) entry which is preliminary data.</text>
</comment>
<dbReference type="EMBL" id="JAHMHR010000035">
    <property type="protein sequence ID" value="KAK1672871.1"/>
    <property type="molecule type" value="Genomic_DNA"/>
</dbReference>
<accession>A0AAJ0AJI6</accession>
<sequence>MASSSVPQRLECYGGQVSNPAAGKYKLSCFLYDDADHLKCSLAPNDILASQSFTFTRLRVYHSPVHTFWYFPEAIRVNPGDTIVFSLTFGAKKATIFRGAEVSTVVELLKGPSPDALGEYAAMIGHTDTYLEKFFALAHVHALLGSTVQEFEADLARRAIPDDTELSKLSPEQFKEINNANATVRLQGNKTSFDDQDIYDKTAFLACVVNARLAAAAKAQHPEQYDITKPEERMAMTNAAANGLFNKYYNGMGSFEATKSMTNSSVKKRYSSASVKLDAIRDIFSSLALPDSALSMLLDAVQSFLNTAKELAIESKKKDLHNAKLINFISIQPPLGNPELRHVPKMRMIYV</sequence>
<gene>
    <name evidence="1" type="ORF">BDP55DRAFT_672033</name>
</gene>
<name>A0AAJ0AJI6_9PEZI</name>
<dbReference type="RefSeq" id="XP_060426874.1">
    <property type="nucleotide sequence ID" value="XM_060575498.1"/>
</dbReference>
<dbReference type="AlphaFoldDB" id="A0AAJ0AJI6"/>
<keyword evidence="2" id="KW-1185">Reference proteome</keyword>
<protein>
    <submittedName>
        <fullName evidence="1">Uncharacterized protein</fullName>
    </submittedName>
</protein>
<evidence type="ECO:0000313" key="2">
    <source>
        <dbReference type="Proteomes" id="UP001224890"/>
    </source>
</evidence>
<reference evidence="1" key="1">
    <citation type="submission" date="2021-06" db="EMBL/GenBank/DDBJ databases">
        <title>Comparative genomics, transcriptomics and evolutionary studies reveal genomic signatures of adaptation to plant cell wall in hemibiotrophic fungi.</title>
        <authorList>
            <consortium name="DOE Joint Genome Institute"/>
            <person name="Baroncelli R."/>
            <person name="Diaz J.F."/>
            <person name="Benocci T."/>
            <person name="Peng M."/>
            <person name="Battaglia E."/>
            <person name="Haridas S."/>
            <person name="Andreopoulos W."/>
            <person name="Labutti K."/>
            <person name="Pangilinan J."/>
            <person name="Floch G.L."/>
            <person name="Makela M.R."/>
            <person name="Henrissat B."/>
            <person name="Grigoriev I.V."/>
            <person name="Crouch J.A."/>
            <person name="De Vries R.P."/>
            <person name="Sukno S.A."/>
            <person name="Thon M.R."/>
        </authorList>
    </citation>
    <scope>NUCLEOTIDE SEQUENCE</scope>
    <source>
        <strain evidence="1">CBS 193.32</strain>
    </source>
</reference>